<dbReference type="Proteomes" id="UP001392437">
    <property type="component" value="Unassembled WGS sequence"/>
</dbReference>
<protein>
    <recommendedName>
        <fullName evidence="4">Ecp2 effector protein domain-containing protein</fullName>
    </recommendedName>
</protein>
<name>A0AAW0RAX1_9PEZI</name>
<accession>A0AAW0RAX1</accession>
<evidence type="ECO:0008006" key="4">
    <source>
        <dbReference type="Google" id="ProtNLM"/>
    </source>
</evidence>
<organism evidence="2 3">
    <name type="scientific">Apiospora kogelbergensis</name>
    <dbReference type="NCBI Taxonomy" id="1337665"/>
    <lineage>
        <taxon>Eukaryota</taxon>
        <taxon>Fungi</taxon>
        <taxon>Dikarya</taxon>
        <taxon>Ascomycota</taxon>
        <taxon>Pezizomycotina</taxon>
        <taxon>Sordariomycetes</taxon>
        <taxon>Xylariomycetidae</taxon>
        <taxon>Amphisphaeriales</taxon>
        <taxon>Apiosporaceae</taxon>
        <taxon>Apiospora</taxon>
    </lineage>
</organism>
<comment type="caution">
    <text evidence="2">The sequence shown here is derived from an EMBL/GenBank/DDBJ whole genome shotgun (WGS) entry which is preliminary data.</text>
</comment>
<sequence>MQLAAIFATLMAAGASASPIEARQWPGRGSVKLYSSPRCSASNAVAKTVNITDGCTNFDEAAASVWFNGGTGFGYAWELYTFGDANCRNLLEGMNPDLCSSKGSQIKSVAMTIVFPL</sequence>
<gene>
    <name evidence="2" type="ORF">PG999_000121</name>
</gene>
<evidence type="ECO:0000313" key="2">
    <source>
        <dbReference type="EMBL" id="KAK8131948.1"/>
    </source>
</evidence>
<proteinExistence type="predicted"/>
<reference evidence="2 3" key="1">
    <citation type="submission" date="2023-01" db="EMBL/GenBank/DDBJ databases">
        <title>Analysis of 21 Apiospora genomes using comparative genomics revels a genus with tremendous synthesis potential of carbohydrate active enzymes and secondary metabolites.</title>
        <authorList>
            <person name="Sorensen T."/>
        </authorList>
    </citation>
    <scope>NUCLEOTIDE SEQUENCE [LARGE SCALE GENOMIC DNA]</scope>
    <source>
        <strain evidence="2 3">CBS 117206</strain>
    </source>
</reference>
<keyword evidence="3" id="KW-1185">Reference proteome</keyword>
<dbReference type="EMBL" id="JAQQWP010000001">
    <property type="protein sequence ID" value="KAK8131948.1"/>
    <property type="molecule type" value="Genomic_DNA"/>
</dbReference>
<evidence type="ECO:0000256" key="1">
    <source>
        <dbReference type="SAM" id="SignalP"/>
    </source>
</evidence>
<dbReference type="AlphaFoldDB" id="A0AAW0RAX1"/>
<evidence type="ECO:0000313" key="3">
    <source>
        <dbReference type="Proteomes" id="UP001392437"/>
    </source>
</evidence>
<keyword evidence="1" id="KW-0732">Signal</keyword>
<feature type="signal peptide" evidence="1">
    <location>
        <begin position="1"/>
        <end position="17"/>
    </location>
</feature>
<feature type="chain" id="PRO_5043351171" description="Ecp2 effector protein domain-containing protein" evidence="1">
    <location>
        <begin position="18"/>
        <end position="117"/>
    </location>
</feature>